<accession>A0A7J8I995</accession>
<gene>
    <name evidence="2" type="ORF">HJG59_010675</name>
</gene>
<feature type="region of interest" description="Disordered" evidence="1">
    <location>
        <begin position="1"/>
        <end position="23"/>
    </location>
</feature>
<feature type="compositionally biased region" description="Low complexity" evidence="1">
    <location>
        <begin position="1"/>
        <end position="10"/>
    </location>
</feature>
<keyword evidence="3" id="KW-1185">Reference proteome</keyword>
<evidence type="ECO:0000313" key="3">
    <source>
        <dbReference type="Proteomes" id="UP000550707"/>
    </source>
</evidence>
<organism evidence="2 3">
    <name type="scientific">Molossus molossus</name>
    <name type="common">Pallas' mastiff bat</name>
    <name type="synonym">Vespertilio molossus</name>
    <dbReference type="NCBI Taxonomy" id="27622"/>
    <lineage>
        <taxon>Eukaryota</taxon>
        <taxon>Metazoa</taxon>
        <taxon>Chordata</taxon>
        <taxon>Craniata</taxon>
        <taxon>Vertebrata</taxon>
        <taxon>Euteleostomi</taxon>
        <taxon>Mammalia</taxon>
        <taxon>Eutheria</taxon>
        <taxon>Laurasiatheria</taxon>
        <taxon>Chiroptera</taxon>
        <taxon>Yangochiroptera</taxon>
        <taxon>Molossidae</taxon>
        <taxon>Molossus</taxon>
    </lineage>
</organism>
<comment type="caution">
    <text evidence="2">The sequence shown here is derived from an EMBL/GenBank/DDBJ whole genome shotgun (WGS) entry which is preliminary data.</text>
</comment>
<evidence type="ECO:0000256" key="1">
    <source>
        <dbReference type="SAM" id="MobiDB-lite"/>
    </source>
</evidence>
<dbReference type="AlphaFoldDB" id="A0A7J8I995"/>
<sequence>MAPGPLSLGPSSPPPPATILPHPCNTPKKPNFTFLHPEGDDTYLLQSTLVPDPTPEGMAPLESRFEREDQTCSVCVPEPPNPSSCPRPNMLRPLGHGLCLKEFSSFFSLLCWAHQGAVSDARLV</sequence>
<dbReference type="InParanoid" id="A0A7J8I995"/>
<reference evidence="2 3" key="1">
    <citation type="journal article" date="2020" name="Nature">
        <title>Six reference-quality genomes reveal evolution of bat adaptations.</title>
        <authorList>
            <person name="Jebb D."/>
            <person name="Huang Z."/>
            <person name="Pippel M."/>
            <person name="Hughes G.M."/>
            <person name="Lavrichenko K."/>
            <person name="Devanna P."/>
            <person name="Winkler S."/>
            <person name="Jermiin L.S."/>
            <person name="Skirmuntt E.C."/>
            <person name="Katzourakis A."/>
            <person name="Burkitt-Gray L."/>
            <person name="Ray D.A."/>
            <person name="Sullivan K.A.M."/>
            <person name="Roscito J.G."/>
            <person name="Kirilenko B.M."/>
            <person name="Davalos L.M."/>
            <person name="Corthals A.P."/>
            <person name="Power M.L."/>
            <person name="Jones G."/>
            <person name="Ransome R.D."/>
            <person name="Dechmann D.K.N."/>
            <person name="Locatelli A.G."/>
            <person name="Puechmaille S.J."/>
            <person name="Fedrigo O."/>
            <person name="Jarvis E.D."/>
            <person name="Hiller M."/>
            <person name="Vernes S.C."/>
            <person name="Myers E.W."/>
            <person name="Teeling E.C."/>
        </authorList>
    </citation>
    <scope>NUCLEOTIDE SEQUENCE [LARGE SCALE GENOMIC DNA]</scope>
    <source>
        <strain evidence="2">MMolMol1</strain>
        <tissue evidence="2">Muscle</tissue>
    </source>
</reference>
<protein>
    <submittedName>
        <fullName evidence="2">Uncharacterized protein</fullName>
    </submittedName>
</protein>
<dbReference type="EMBL" id="JACASF010000004">
    <property type="protein sequence ID" value="KAF6480881.1"/>
    <property type="molecule type" value="Genomic_DNA"/>
</dbReference>
<evidence type="ECO:0000313" key="2">
    <source>
        <dbReference type="EMBL" id="KAF6480881.1"/>
    </source>
</evidence>
<proteinExistence type="predicted"/>
<name>A0A7J8I995_MOLMO</name>
<dbReference type="Proteomes" id="UP000550707">
    <property type="component" value="Unassembled WGS sequence"/>
</dbReference>